<dbReference type="Proteomes" id="UP000291338">
    <property type="component" value="Unassembled WGS sequence"/>
</dbReference>
<protein>
    <recommendedName>
        <fullName evidence="3">Na(+)-translocating NADH-quinone reductase subunit B</fullName>
    </recommendedName>
</protein>
<sequence length="98" mass="11361">MKLSKLEKFFYVDKLVYHSLDLALYNVSVVIDGKEEMVTDEKGVRLKSHNFVSLQKMLKNVNAKQQVMRQFSAYDEMVGGPEKENNMMEIPLGNNQLF</sequence>
<evidence type="ECO:0000313" key="1">
    <source>
        <dbReference type="EMBL" id="RZQ52612.1"/>
    </source>
</evidence>
<reference evidence="1 2" key="1">
    <citation type="submission" date="2018-01" db="EMBL/GenBank/DDBJ databases">
        <title>Co-occurrence of chitin degradation, pigmentation and bioactivity in marine Pseudoalteromonas.</title>
        <authorList>
            <person name="Paulsen S."/>
            <person name="Gram L."/>
            <person name="Machado H."/>
        </authorList>
    </citation>
    <scope>NUCLEOTIDE SEQUENCE [LARGE SCALE GENOMIC DNA]</scope>
    <source>
        <strain evidence="1 2">S3898</strain>
    </source>
</reference>
<dbReference type="EMBL" id="PPSX01000047">
    <property type="protein sequence ID" value="RZQ52612.1"/>
    <property type="molecule type" value="Genomic_DNA"/>
</dbReference>
<gene>
    <name evidence="1" type="ORF">C1E23_13200</name>
</gene>
<evidence type="ECO:0000313" key="2">
    <source>
        <dbReference type="Proteomes" id="UP000291338"/>
    </source>
</evidence>
<accession>A0A4Q7ILQ1</accession>
<dbReference type="AlphaFoldDB" id="A0A4Q7ILQ1"/>
<organism evidence="1 2">
    <name type="scientific">Pseudoalteromonas phenolica</name>
    <dbReference type="NCBI Taxonomy" id="161398"/>
    <lineage>
        <taxon>Bacteria</taxon>
        <taxon>Pseudomonadati</taxon>
        <taxon>Pseudomonadota</taxon>
        <taxon>Gammaproteobacteria</taxon>
        <taxon>Alteromonadales</taxon>
        <taxon>Pseudoalteromonadaceae</taxon>
        <taxon>Pseudoalteromonas</taxon>
    </lineage>
</organism>
<comment type="caution">
    <text evidence="1">The sequence shown here is derived from an EMBL/GenBank/DDBJ whole genome shotgun (WGS) entry which is preliminary data.</text>
</comment>
<dbReference type="RefSeq" id="WP_130256023.1">
    <property type="nucleotide sequence ID" value="NZ_PPSX01000047.1"/>
</dbReference>
<dbReference type="Pfam" id="PF20090">
    <property type="entry name" value="DUF6482"/>
    <property type="match status" value="1"/>
</dbReference>
<name>A0A4Q7ILQ1_9GAMM</name>
<proteinExistence type="predicted"/>
<dbReference type="InterPro" id="IPR045508">
    <property type="entry name" value="DUF6482"/>
</dbReference>
<evidence type="ECO:0008006" key="3">
    <source>
        <dbReference type="Google" id="ProtNLM"/>
    </source>
</evidence>